<evidence type="ECO:0000313" key="1">
    <source>
        <dbReference type="EMBL" id="TQE38900.1"/>
    </source>
</evidence>
<dbReference type="EMBL" id="SPAZ01000038">
    <property type="protein sequence ID" value="TQE38900.1"/>
    <property type="molecule type" value="Genomic_DNA"/>
</dbReference>
<name>A0A540PNZ7_9ACTN</name>
<sequence>MTQSNVEGVSFASISAASEGVDGSQLSIVPLFAGDGGRFTAHLVVWPPDSERHECLHEDFAEAAHIVAGSIVDEDGTEHRAGELWMRPANHVHRPRAGAEGARLVLWRVNVPAS</sequence>
<dbReference type="RefSeq" id="WP_009298084.1">
    <property type="nucleotide sequence ID" value="NZ_CP182305.1"/>
</dbReference>
<dbReference type="GeneID" id="301697688"/>
<proteinExistence type="predicted"/>
<dbReference type="SUPFAM" id="SSF51182">
    <property type="entry name" value="RmlC-like cupins"/>
    <property type="match status" value="1"/>
</dbReference>
<dbReference type="InterPro" id="IPR014710">
    <property type="entry name" value="RmlC-like_jellyroll"/>
</dbReference>
<dbReference type="Proteomes" id="UP000318720">
    <property type="component" value="Unassembled WGS sequence"/>
</dbReference>
<organism evidence="1 2">
    <name type="scientific">Streptomyces ipomoeae</name>
    <dbReference type="NCBI Taxonomy" id="103232"/>
    <lineage>
        <taxon>Bacteria</taxon>
        <taxon>Bacillati</taxon>
        <taxon>Actinomycetota</taxon>
        <taxon>Actinomycetes</taxon>
        <taxon>Kitasatosporales</taxon>
        <taxon>Streptomycetaceae</taxon>
        <taxon>Streptomyces</taxon>
    </lineage>
</organism>
<protein>
    <submittedName>
        <fullName evidence="1">Uncharacterized protein</fullName>
    </submittedName>
</protein>
<accession>A0A540PNZ7</accession>
<gene>
    <name evidence="1" type="ORF">Sipo8835_03715</name>
</gene>
<evidence type="ECO:0000313" key="2">
    <source>
        <dbReference type="Proteomes" id="UP000318720"/>
    </source>
</evidence>
<reference evidence="1 2" key="1">
    <citation type="submission" date="2019-03" db="EMBL/GenBank/DDBJ databases">
        <title>Comparative genomic analyses of the sweetpotato soil rot pathogen, Streptomyces ipomoeae.</title>
        <authorList>
            <person name="Ruschel Soares N."/>
            <person name="Badger J.H."/>
            <person name="Huguet-Tapia J.C."/>
            <person name="Clark C.A."/>
            <person name="Pettis G.S."/>
        </authorList>
    </citation>
    <scope>NUCLEOTIDE SEQUENCE [LARGE SCALE GENOMIC DNA]</scope>
    <source>
        <strain evidence="1 2">88-35</strain>
    </source>
</reference>
<dbReference type="InterPro" id="IPR011051">
    <property type="entry name" value="RmlC_Cupin_sf"/>
</dbReference>
<dbReference type="AlphaFoldDB" id="A0A540PNZ7"/>
<comment type="caution">
    <text evidence="1">The sequence shown here is derived from an EMBL/GenBank/DDBJ whole genome shotgun (WGS) entry which is preliminary data.</text>
</comment>
<dbReference type="Gene3D" id="2.60.120.10">
    <property type="entry name" value="Jelly Rolls"/>
    <property type="match status" value="1"/>
</dbReference>